<sequence>MTGKDTPMRTPRHAVDKLVDRFEARGVYVPDEDHKAISPWRDFGWLIATWLVAVAVFVLFFALAA</sequence>
<keyword evidence="1" id="KW-0472">Membrane</keyword>
<proteinExistence type="predicted"/>
<protein>
    <submittedName>
        <fullName evidence="2">Uncharacterized protein</fullName>
    </submittedName>
</protein>
<feature type="transmembrane region" description="Helical" evidence="1">
    <location>
        <begin position="43"/>
        <end position="64"/>
    </location>
</feature>
<evidence type="ECO:0000313" key="3">
    <source>
        <dbReference type="Proteomes" id="UP000185696"/>
    </source>
</evidence>
<reference evidence="2 3" key="1">
    <citation type="submission" date="2016-12" db="EMBL/GenBank/DDBJ databases">
        <title>The draft genome sequence of Actinophytocola xinjiangensis.</title>
        <authorList>
            <person name="Wang W."/>
            <person name="Yuan L."/>
        </authorList>
    </citation>
    <scope>NUCLEOTIDE SEQUENCE [LARGE SCALE GENOMIC DNA]</scope>
    <source>
        <strain evidence="2 3">CGMCC 4.4663</strain>
    </source>
</reference>
<dbReference type="Proteomes" id="UP000185696">
    <property type="component" value="Unassembled WGS sequence"/>
</dbReference>
<dbReference type="EMBL" id="MSIF01000004">
    <property type="protein sequence ID" value="OLF11745.1"/>
    <property type="molecule type" value="Genomic_DNA"/>
</dbReference>
<keyword evidence="1" id="KW-0812">Transmembrane</keyword>
<evidence type="ECO:0000313" key="2">
    <source>
        <dbReference type="EMBL" id="OLF11745.1"/>
    </source>
</evidence>
<accession>A0A7Z1AZB4</accession>
<keyword evidence="1" id="KW-1133">Transmembrane helix</keyword>
<keyword evidence="3" id="KW-1185">Reference proteome</keyword>
<organism evidence="2 3">
    <name type="scientific">Actinophytocola xinjiangensis</name>
    <dbReference type="NCBI Taxonomy" id="485602"/>
    <lineage>
        <taxon>Bacteria</taxon>
        <taxon>Bacillati</taxon>
        <taxon>Actinomycetota</taxon>
        <taxon>Actinomycetes</taxon>
        <taxon>Pseudonocardiales</taxon>
        <taxon>Pseudonocardiaceae</taxon>
    </lineage>
</organism>
<dbReference type="AlphaFoldDB" id="A0A7Z1AZB4"/>
<name>A0A7Z1AZB4_9PSEU</name>
<gene>
    <name evidence="2" type="ORF">BLA60_11140</name>
</gene>
<evidence type="ECO:0000256" key="1">
    <source>
        <dbReference type="SAM" id="Phobius"/>
    </source>
</evidence>
<comment type="caution">
    <text evidence="2">The sequence shown here is derived from an EMBL/GenBank/DDBJ whole genome shotgun (WGS) entry which is preliminary data.</text>
</comment>